<protein>
    <recommendedName>
        <fullName evidence="9">NADH dehydrogenase [ubiquinone] 1 alpha subcomplex subunit 8</fullName>
    </recommendedName>
</protein>
<dbReference type="PROSITE" id="PS51808">
    <property type="entry name" value="CHCH"/>
    <property type="match status" value="1"/>
</dbReference>
<organism evidence="10 11">
    <name type="scientific">Ooceraea biroi</name>
    <name type="common">Clonal raider ant</name>
    <name type="synonym">Cerapachys biroi</name>
    <dbReference type="NCBI Taxonomy" id="2015173"/>
    <lineage>
        <taxon>Eukaryota</taxon>
        <taxon>Metazoa</taxon>
        <taxon>Ecdysozoa</taxon>
        <taxon>Arthropoda</taxon>
        <taxon>Hexapoda</taxon>
        <taxon>Insecta</taxon>
        <taxon>Pterygota</taxon>
        <taxon>Neoptera</taxon>
        <taxon>Endopterygota</taxon>
        <taxon>Hymenoptera</taxon>
        <taxon>Apocrita</taxon>
        <taxon>Aculeata</taxon>
        <taxon>Formicoidea</taxon>
        <taxon>Formicidae</taxon>
        <taxon>Dorylinae</taxon>
        <taxon>Ooceraea</taxon>
    </lineage>
</organism>
<name>A0A026W4S9_OOCBI</name>
<reference evidence="10 11" key="1">
    <citation type="journal article" date="2014" name="Curr. Biol.">
        <title>The genome of the clonal raider ant Cerapachys biroi.</title>
        <authorList>
            <person name="Oxley P.R."/>
            <person name="Ji L."/>
            <person name="Fetter-Pruneda I."/>
            <person name="McKenzie S.K."/>
            <person name="Li C."/>
            <person name="Hu H."/>
            <person name="Zhang G."/>
            <person name="Kronauer D.J."/>
        </authorList>
    </citation>
    <scope>NUCLEOTIDE SEQUENCE [LARGE SCALE GENOMIC DNA]</scope>
</reference>
<keyword evidence="3 9" id="KW-0813">Transport</keyword>
<dbReference type="PIRSF" id="PIRSF017016">
    <property type="entry name" value="NDUA8"/>
    <property type="match status" value="1"/>
</dbReference>
<dbReference type="GO" id="GO:0006120">
    <property type="term" value="P:mitochondrial electron transport, NADH to ubiquinone"/>
    <property type="evidence" value="ECO:0007669"/>
    <property type="project" value="InterPro"/>
</dbReference>
<gene>
    <name evidence="10" type="ORF">X777_10373</name>
</gene>
<evidence type="ECO:0000256" key="2">
    <source>
        <dbReference type="ARBA" id="ARBA00010705"/>
    </source>
</evidence>
<evidence type="ECO:0000256" key="8">
    <source>
        <dbReference type="ARBA" id="ARBA00023157"/>
    </source>
</evidence>
<dbReference type="PANTHER" id="PTHR13344">
    <property type="entry name" value="NADH-UBIQUINONE OXIDOREDUCTASE"/>
    <property type="match status" value="1"/>
</dbReference>
<keyword evidence="5" id="KW-0677">Repeat</keyword>
<dbReference type="OMA" id="FRTHWQC"/>
<keyword evidence="6 9" id="KW-0249">Electron transport</keyword>
<evidence type="ECO:0000256" key="7">
    <source>
        <dbReference type="ARBA" id="ARBA00023128"/>
    </source>
</evidence>
<accession>A0A026W4S9</accession>
<comment type="function">
    <text evidence="1 9">Accessory subunit of the mitochondrial membrane respiratory chain NADH dehydrogenase (Complex I), that is believed not to be involved in catalysis. Complex I functions in the transfer of electrons from NADH to the respiratory chain. The immediate electron acceptor for the enzyme is believed to be ubiquinone.</text>
</comment>
<dbReference type="STRING" id="2015173.A0A026W4S9"/>
<evidence type="ECO:0000256" key="3">
    <source>
        <dbReference type="ARBA" id="ARBA00022448"/>
    </source>
</evidence>
<keyword evidence="7 9" id="KW-0496">Mitochondrion</keyword>
<dbReference type="Proteomes" id="UP000053097">
    <property type="component" value="Unassembled WGS sequence"/>
</dbReference>
<dbReference type="GO" id="GO:0005743">
    <property type="term" value="C:mitochondrial inner membrane"/>
    <property type="evidence" value="ECO:0007669"/>
    <property type="project" value="UniProtKB-SubCell"/>
</dbReference>
<keyword evidence="4 9" id="KW-0679">Respiratory chain</keyword>
<evidence type="ECO:0000256" key="4">
    <source>
        <dbReference type="ARBA" id="ARBA00022660"/>
    </source>
</evidence>
<dbReference type="EMBL" id="KK107419">
    <property type="protein sequence ID" value="EZA51085.1"/>
    <property type="molecule type" value="Genomic_DNA"/>
</dbReference>
<dbReference type="OrthoDB" id="276296at2759"/>
<proteinExistence type="inferred from homology"/>
<evidence type="ECO:0000313" key="11">
    <source>
        <dbReference type="Proteomes" id="UP000053097"/>
    </source>
</evidence>
<keyword evidence="9" id="KW-0999">Mitochondrion inner membrane</keyword>
<keyword evidence="8" id="KW-1015">Disulfide bond</keyword>
<keyword evidence="10" id="KW-0830">Ubiquinone</keyword>
<comment type="subcellular location">
    <subcellularLocation>
        <location evidence="9">Mitochondrion inner membrane</location>
    </subcellularLocation>
</comment>
<sequence>MATANIKLPEESELTVPELNVSWPVLQSASVYIGKACEGCNNEFMLCRQEENDPRKCINEGKEVTACALKVLKQMKKHCLEEFNMYMRCLERSSGTLELNRCRQTQAVLDDCVLKKMNIERPPFGYFCEVRVHDTKRPRPKPRDQMIEFPDPVPGLKDDVPREKAKYHNRFWYKN</sequence>
<evidence type="ECO:0000256" key="5">
    <source>
        <dbReference type="ARBA" id="ARBA00022737"/>
    </source>
</evidence>
<evidence type="ECO:0000256" key="9">
    <source>
        <dbReference type="PIRNR" id="PIRNR017016"/>
    </source>
</evidence>
<dbReference type="AlphaFoldDB" id="A0A026W4S9"/>
<evidence type="ECO:0000313" key="10">
    <source>
        <dbReference type="EMBL" id="EZA51085.1"/>
    </source>
</evidence>
<comment type="similarity">
    <text evidence="2 9">Belongs to the complex I NDUFA8 subunit family.</text>
</comment>
<evidence type="ECO:0000256" key="1">
    <source>
        <dbReference type="ARBA" id="ARBA00003195"/>
    </source>
</evidence>
<dbReference type="PANTHER" id="PTHR13344:SF0">
    <property type="entry name" value="NADH DEHYDROGENASE [UBIQUINONE] 1 ALPHA SUBCOMPLEX SUBUNIT 8"/>
    <property type="match status" value="1"/>
</dbReference>
<keyword evidence="11" id="KW-1185">Reference proteome</keyword>
<keyword evidence="9" id="KW-0472">Membrane</keyword>
<evidence type="ECO:0000256" key="6">
    <source>
        <dbReference type="ARBA" id="ARBA00022982"/>
    </source>
</evidence>
<dbReference type="InterPro" id="IPR016680">
    <property type="entry name" value="NDUFA8"/>
</dbReference>